<evidence type="ECO:0000259" key="20">
    <source>
        <dbReference type="PROSITE" id="PS51136"/>
    </source>
</evidence>
<feature type="compositionally biased region" description="Acidic residues" evidence="16">
    <location>
        <begin position="1169"/>
        <end position="1202"/>
    </location>
</feature>
<dbReference type="Pfam" id="PF02791">
    <property type="entry name" value="DDT"/>
    <property type="match status" value="1"/>
</dbReference>
<evidence type="ECO:0000256" key="14">
    <source>
        <dbReference type="PROSITE-ProRule" id="PRU00475"/>
    </source>
</evidence>
<dbReference type="PANTHER" id="PTHR46510">
    <property type="entry name" value="BROMODOMAIN ADJACENT TO ZINC FINGER DOMAIN PROTEIN 1A"/>
    <property type="match status" value="1"/>
</dbReference>
<sequence length="1494" mass="172151">MPLLRKQPFHRQKIPQDLDSEEEVFHCKITNEIFRDYNAFFERIILCNSLVWSCALTGKSGMTFQEATECENRAKKNLSTFQDSLKKPLLYLASLTQRSRLNDLNDDVFVFAKDRFFIGETLEYISGSQRKACRVIGVNPPQESNGDVIVIDDSEDSNSTISESKSQKKKKNAGSDPVKYEYIIRIVGSSDIETVQAVTLCRKKGLYTRDRSKLFLKQHCSPVNGIWKVKDSLYKKLGLNSAKFEDFYAGPPPNFQKTVLKRKSNSKKSLEPVDSEVDLEDSIEHSSSKMRKNNKGQRVSSEPQVEYVPQPTPEDRALMKEKMKQNKIDEKKKMLEEKEAKKEEMRRHIEAEKLRRKEEKEKERVKKIEEKRKELELYREWSKPRDDLECDDLKEMPEFILVRTRVPMELFGDAVMILEFAHIFKTIFDFRQFFPKGFTWGMIESALLDHEPDGPLCDLLQMLLCSLFNLQEEEADEYQELEKEKKDDSTKNNEEKDDDMEEELTTNEVIRTATIMAQFSMNTLGMPLRDTLLDQFTLSEIVRIHLLSSGAKASNKNARFRYQQRGGYTCHDDPGLELKLSDPGLVKSLATVNVFDLSPFDKAKIINTLIQQILTFAMVRDMIEENGEKLRLKKYDLKQLQWAEQRREREEQANRYKKMIEEKAKEQARRLQHLISEQSSSTSETPSIESFEDKTPEQKELEKQKEHEMDARKKSEFAKKEYDSLLEILELQKMVSIYPIGRDRLYRRYYFFSSLNGLFIEDHELNVPAAMMKPQPPGSKEEKENNKRTNSDECIVISDAESDTSDKKNMDEKDVKEEKMEVTDDPKLENSETEKQSHKPIWKFLDTPEHLDALIACLNTRGFRECSLRTSLMELKPVLSHALQDCPTDILCLPEDGGEEKARIQALAMTRGISSKKAAQDALIVDKAEVTMELNLRDALLDMEDRIHVGGLGTIKVKNRSAWREAILHKSYDCQTDDPLFASSGKVLVNGGECVLTENADSESASRELAKALVQIARGVDSRCLKEPLKEDDQKKKKQPKEKKKKEEDETLEAEEISATRSGRNLFERWEDSLLSATSLSQVYLHLATLDKSIVWAKSTLETRCKLCRRKGDPDKMLLCDGCDRGHHMYCLKPPMDTVPSGDWFCSECRPKQTPKSPVRKGRRKTFSEVDEEPSEGEEYSENEEDTTQQDDDNEEDEENDSQDSTVQSDTEEDVNDELNENPEEDVCVGCKTPGMLICCDCCPRAYHLHCAKPPLKKVPKGKWMCQVCMGIERTGKIKISSGRGGKMKGNRTKEKKSANGSHPGSRKESPRDSPMLGRPKKHQSPSLTPKQPKMKKSKSHSRFSLDSADDNNPIIRLMKPINPSSKRANNHQQQMKAAEELINELIKHEDAWPFLKPVDKKLVPDYYSVIKKPMDFGTIRNKIHAFKYQKPSEMLDDVRQIFDNCIEYNNRNSPEYKAYFRLSKHFDKRLKEMSLAEDILDSSKLQNRGRVSV</sequence>
<feature type="region of interest" description="Disordered" evidence="16">
    <location>
        <begin position="1280"/>
        <end position="1355"/>
    </location>
</feature>
<feature type="compositionally biased region" description="Basic residues" evidence="16">
    <location>
        <begin position="1333"/>
        <end position="1342"/>
    </location>
</feature>
<keyword evidence="3" id="KW-0479">Metal-binding</keyword>
<evidence type="ECO:0000313" key="21">
    <source>
        <dbReference type="EMBL" id="KAK0046856.1"/>
    </source>
</evidence>
<dbReference type="SMART" id="SM00297">
    <property type="entry name" value="BROMO"/>
    <property type="match status" value="1"/>
</dbReference>
<dbReference type="InterPro" id="IPR013083">
    <property type="entry name" value="Znf_RING/FYVE/PHD"/>
</dbReference>
<dbReference type="InterPro" id="IPR028941">
    <property type="entry name" value="WHIM2_dom"/>
</dbReference>
<evidence type="ECO:0000256" key="2">
    <source>
        <dbReference type="ARBA" id="ARBA00022553"/>
    </source>
</evidence>
<feature type="region of interest" description="Disordered" evidence="16">
    <location>
        <begin position="770"/>
        <end position="838"/>
    </location>
</feature>
<evidence type="ECO:0000256" key="15">
    <source>
        <dbReference type="SAM" id="Coils"/>
    </source>
</evidence>
<dbReference type="Pfam" id="PF00439">
    <property type="entry name" value="Bromodomain"/>
    <property type="match status" value="1"/>
</dbReference>
<keyword evidence="2" id="KW-0597">Phosphoprotein</keyword>
<evidence type="ECO:0000256" key="10">
    <source>
        <dbReference type="ARBA" id="ARBA00023242"/>
    </source>
</evidence>
<feature type="region of interest" description="Disordered" evidence="16">
    <location>
        <begin position="674"/>
        <end position="714"/>
    </location>
</feature>
<dbReference type="EMBL" id="JASAOG010000159">
    <property type="protein sequence ID" value="KAK0046856.1"/>
    <property type="molecule type" value="Genomic_DNA"/>
</dbReference>
<keyword evidence="4 13" id="KW-0863">Zinc-finger</keyword>
<feature type="domain" description="WAC" evidence="20">
    <location>
        <begin position="22"/>
        <end position="131"/>
    </location>
</feature>
<dbReference type="SMART" id="SM00249">
    <property type="entry name" value="PHD"/>
    <property type="match status" value="2"/>
</dbReference>
<dbReference type="GO" id="GO:0008623">
    <property type="term" value="C:CHRAC"/>
    <property type="evidence" value="ECO:0007669"/>
    <property type="project" value="TreeGrafter"/>
</dbReference>
<reference evidence="21" key="1">
    <citation type="journal article" date="2023" name="PLoS Negl. Trop. Dis.">
        <title>A genome sequence for Biomphalaria pfeifferi, the major vector snail for the human-infecting parasite Schistosoma mansoni.</title>
        <authorList>
            <person name="Bu L."/>
            <person name="Lu L."/>
            <person name="Laidemitt M.R."/>
            <person name="Zhang S.M."/>
            <person name="Mutuku M."/>
            <person name="Mkoji G."/>
            <person name="Steinauer M."/>
            <person name="Loker E.S."/>
        </authorList>
    </citation>
    <scope>NUCLEOTIDE SEQUENCE</scope>
    <source>
        <strain evidence="21">KasaAsao</strain>
    </source>
</reference>
<evidence type="ECO:0000259" key="17">
    <source>
        <dbReference type="PROSITE" id="PS50014"/>
    </source>
</evidence>
<dbReference type="InterPro" id="IPR011011">
    <property type="entry name" value="Znf_FYVE_PHD"/>
</dbReference>
<dbReference type="PANTHER" id="PTHR46510:SF1">
    <property type="entry name" value="BROMODOMAIN ADJACENT TO ZINC FINGER DOMAIN PROTEIN 1A"/>
    <property type="match status" value="1"/>
</dbReference>
<comment type="subcellular location">
    <subcellularLocation>
        <location evidence="1 14">Nucleus</location>
    </subcellularLocation>
</comment>
<accession>A0AAD8B2I3</accession>
<dbReference type="InterPro" id="IPR001487">
    <property type="entry name" value="Bromodomain"/>
</dbReference>
<evidence type="ECO:0000256" key="9">
    <source>
        <dbReference type="ARBA" id="ARBA00023163"/>
    </source>
</evidence>
<keyword evidence="5" id="KW-0862">Zinc</keyword>
<evidence type="ECO:0000256" key="3">
    <source>
        <dbReference type="ARBA" id="ARBA00022723"/>
    </source>
</evidence>
<dbReference type="InterPro" id="IPR001965">
    <property type="entry name" value="Znf_PHD"/>
</dbReference>
<keyword evidence="22" id="KW-1185">Reference proteome</keyword>
<dbReference type="InterPro" id="IPR028942">
    <property type="entry name" value="WHIM1_dom"/>
</dbReference>
<dbReference type="PROSITE" id="PS50014">
    <property type="entry name" value="BROMODOMAIN_2"/>
    <property type="match status" value="1"/>
</dbReference>
<dbReference type="PROSITE" id="PS50827">
    <property type="entry name" value="DDT"/>
    <property type="match status" value="1"/>
</dbReference>
<reference evidence="21" key="2">
    <citation type="submission" date="2023-04" db="EMBL/GenBank/DDBJ databases">
        <authorList>
            <person name="Bu L."/>
            <person name="Lu L."/>
            <person name="Laidemitt M.R."/>
            <person name="Zhang S.M."/>
            <person name="Mutuku M."/>
            <person name="Mkoji G."/>
            <person name="Steinauer M."/>
            <person name="Loker E.S."/>
        </authorList>
    </citation>
    <scope>NUCLEOTIDE SEQUENCE</scope>
    <source>
        <strain evidence="21">KasaAsao</strain>
        <tissue evidence="21">Whole Snail</tissue>
    </source>
</reference>
<evidence type="ECO:0000256" key="6">
    <source>
        <dbReference type="ARBA" id="ARBA00023015"/>
    </source>
</evidence>
<feature type="compositionally biased region" description="Basic and acidic residues" evidence="16">
    <location>
        <begin position="779"/>
        <end position="791"/>
    </location>
</feature>
<dbReference type="InterPro" id="IPR019787">
    <property type="entry name" value="Znf_PHD-finger"/>
</dbReference>
<feature type="coiled-coil region" evidence="15">
    <location>
        <begin position="321"/>
        <end position="378"/>
    </location>
</feature>
<dbReference type="GO" id="GO:0006338">
    <property type="term" value="P:chromatin remodeling"/>
    <property type="evidence" value="ECO:0007669"/>
    <property type="project" value="InterPro"/>
</dbReference>
<feature type="compositionally biased region" description="Low complexity" evidence="16">
    <location>
        <begin position="675"/>
        <end position="689"/>
    </location>
</feature>
<evidence type="ECO:0000259" key="18">
    <source>
        <dbReference type="PROSITE" id="PS50016"/>
    </source>
</evidence>
<dbReference type="PROSITE" id="PS01359">
    <property type="entry name" value="ZF_PHD_1"/>
    <property type="match status" value="2"/>
</dbReference>
<dbReference type="InterPro" id="IPR018359">
    <property type="entry name" value="Bromodomain_CS"/>
</dbReference>
<feature type="domain" description="PHD-type" evidence="18">
    <location>
        <begin position="1225"/>
        <end position="1272"/>
    </location>
</feature>
<protein>
    <recommendedName>
        <fullName evidence="11">Bromodomain adjacent to zinc finger domain protein 1A</fullName>
    </recommendedName>
</protein>
<dbReference type="Pfam" id="PF15613">
    <property type="entry name" value="WSD"/>
    <property type="match status" value="1"/>
</dbReference>
<dbReference type="SUPFAM" id="SSF57903">
    <property type="entry name" value="FYVE/PHD zinc finger"/>
    <property type="match status" value="2"/>
</dbReference>
<feature type="region of interest" description="Disordered" evidence="16">
    <location>
        <begin position="1150"/>
        <end position="1221"/>
    </location>
</feature>
<evidence type="ECO:0000256" key="7">
    <source>
        <dbReference type="ARBA" id="ARBA00023054"/>
    </source>
</evidence>
<comment type="caution">
    <text evidence="21">The sequence shown here is derived from an EMBL/GenBank/DDBJ whole genome shotgun (WGS) entry which is preliminary data.</text>
</comment>
<dbReference type="GO" id="GO:0000228">
    <property type="term" value="C:nuclear chromosome"/>
    <property type="evidence" value="ECO:0007669"/>
    <property type="project" value="TreeGrafter"/>
</dbReference>
<dbReference type="InterPro" id="IPR047171">
    <property type="entry name" value="BAZ1A"/>
</dbReference>
<dbReference type="InterPro" id="IPR018501">
    <property type="entry name" value="DDT_dom"/>
</dbReference>
<dbReference type="InterPro" id="IPR036427">
    <property type="entry name" value="Bromodomain-like_sf"/>
</dbReference>
<dbReference type="PROSITE" id="PS50016">
    <property type="entry name" value="ZF_PHD_2"/>
    <property type="match status" value="2"/>
</dbReference>
<dbReference type="InterPro" id="IPR019786">
    <property type="entry name" value="Zinc_finger_PHD-type_CS"/>
</dbReference>
<dbReference type="Proteomes" id="UP001233172">
    <property type="component" value="Unassembled WGS sequence"/>
</dbReference>
<feature type="region of interest" description="Disordered" evidence="16">
    <location>
        <begin position="260"/>
        <end position="318"/>
    </location>
</feature>
<dbReference type="GO" id="GO:0006355">
    <property type="term" value="P:regulation of DNA-templated transcription"/>
    <property type="evidence" value="ECO:0007669"/>
    <property type="project" value="TreeGrafter"/>
</dbReference>
<keyword evidence="10 14" id="KW-0539">Nucleus</keyword>
<evidence type="ECO:0000256" key="11">
    <source>
        <dbReference type="ARBA" id="ARBA00068253"/>
    </source>
</evidence>
<feature type="compositionally biased region" description="Basic and acidic residues" evidence="16">
    <location>
        <begin position="480"/>
        <end position="494"/>
    </location>
</feature>
<evidence type="ECO:0000256" key="13">
    <source>
        <dbReference type="PROSITE-ProRule" id="PRU00146"/>
    </source>
</evidence>
<dbReference type="Pfam" id="PF10537">
    <property type="entry name" value="WAC_Acf1_DNA_bd"/>
    <property type="match status" value="1"/>
</dbReference>
<name>A0AAD8B2I3_BIOPF</name>
<feature type="domain" description="DDT" evidence="19">
    <location>
        <begin position="408"/>
        <end position="473"/>
    </location>
</feature>
<evidence type="ECO:0000256" key="16">
    <source>
        <dbReference type="SAM" id="MobiDB-lite"/>
    </source>
</evidence>
<dbReference type="PROSITE" id="PS00633">
    <property type="entry name" value="BROMODOMAIN_1"/>
    <property type="match status" value="1"/>
</dbReference>
<organism evidence="21 22">
    <name type="scientific">Biomphalaria pfeifferi</name>
    <name type="common">Bloodfluke planorb</name>
    <name type="synonym">Freshwater snail</name>
    <dbReference type="NCBI Taxonomy" id="112525"/>
    <lineage>
        <taxon>Eukaryota</taxon>
        <taxon>Metazoa</taxon>
        <taxon>Spiralia</taxon>
        <taxon>Lophotrochozoa</taxon>
        <taxon>Mollusca</taxon>
        <taxon>Gastropoda</taxon>
        <taxon>Heterobranchia</taxon>
        <taxon>Euthyneura</taxon>
        <taxon>Panpulmonata</taxon>
        <taxon>Hygrophila</taxon>
        <taxon>Lymnaeoidea</taxon>
        <taxon>Planorbidae</taxon>
        <taxon>Biomphalaria</taxon>
    </lineage>
</organism>
<evidence type="ECO:0000313" key="22">
    <source>
        <dbReference type="Proteomes" id="UP001233172"/>
    </source>
</evidence>
<evidence type="ECO:0000256" key="1">
    <source>
        <dbReference type="ARBA" id="ARBA00004123"/>
    </source>
</evidence>
<dbReference type="CDD" id="cd15627">
    <property type="entry name" value="PHD_BAZ1A"/>
    <property type="match status" value="1"/>
</dbReference>
<dbReference type="InterPro" id="IPR013136">
    <property type="entry name" value="WSTF_Acf1_Cbp146"/>
</dbReference>
<dbReference type="CDD" id="cd15539">
    <property type="entry name" value="PHD1_AIRE"/>
    <property type="match status" value="1"/>
</dbReference>
<dbReference type="GO" id="GO:0003677">
    <property type="term" value="F:DNA binding"/>
    <property type="evidence" value="ECO:0007669"/>
    <property type="project" value="TreeGrafter"/>
</dbReference>
<dbReference type="SUPFAM" id="SSF47370">
    <property type="entry name" value="Bromodomain"/>
    <property type="match status" value="1"/>
</dbReference>
<dbReference type="PRINTS" id="PR00503">
    <property type="entry name" value="BROMODOMAIN"/>
</dbReference>
<feature type="compositionally biased region" description="Acidic residues" evidence="16">
    <location>
        <begin position="1210"/>
        <end position="1221"/>
    </location>
</feature>
<feature type="region of interest" description="Disordered" evidence="16">
    <location>
        <begin position="478"/>
        <end position="503"/>
    </location>
</feature>
<gene>
    <name evidence="21" type="ORF">Bpfe_023723</name>
</gene>
<dbReference type="Pfam" id="PF00628">
    <property type="entry name" value="PHD"/>
    <property type="match status" value="2"/>
</dbReference>
<evidence type="ECO:0000259" key="19">
    <source>
        <dbReference type="PROSITE" id="PS50827"/>
    </source>
</evidence>
<dbReference type="PROSITE" id="PS51136">
    <property type="entry name" value="WAC"/>
    <property type="match status" value="1"/>
</dbReference>
<evidence type="ECO:0000256" key="12">
    <source>
        <dbReference type="PROSITE-ProRule" id="PRU00035"/>
    </source>
</evidence>
<feature type="region of interest" description="Disordered" evidence="16">
    <location>
        <begin position="1027"/>
        <end position="1058"/>
    </location>
</feature>
<dbReference type="FunFam" id="3.30.40.10:FF:000300">
    <property type="entry name" value="Bromodomain adjacent to zinc finger domain protein 1A"/>
    <property type="match status" value="1"/>
</dbReference>
<evidence type="ECO:0000256" key="5">
    <source>
        <dbReference type="ARBA" id="ARBA00022833"/>
    </source>
</evidence>
<dbReference type="Pfam" id="PF15612">
    <property type="entry name" value="WHIM1"/>
    <property type="match status" value="1"/>
</dbReference>
<dbReference type="GO" id="GO:0031445">
    <property type="term" value="P:regulation of heterochromatin formation"/>
    <property type="evidence" value="ECO:0007669"/>
    <property type="project" value="TreeGrafter"/>
</dbReference>
<evidence type="ECO:0000256" key="4">
    <source>
        <dbReference type="ARBA" id="ARBA00022771"/>
    </source>
</evidence>
<proteinExistence type="predicted"/>
<feature type="compositionally biased region" description="Basic and acidic residues" evidence="16">
    <location>
        <begin position="804"/>
        <end position="837"/>
    </location>
</feature>
<dbReference type="GO" id="GO:0045740">
    <property type="term" value="P:positive regulation of DNA replication"/>
    <property type="evidence" value="ECO:0007669"/>
    <property type="project" value="TreeGrafter"/>
</dbReference>
<dbReference type="Gene3D" id="1.20.920.10">
    <property type="entry name" value="Bromodomain-like"/>
    <property type="match status" value="1"/>
</dbReference>
<feature type="domain" description="PHD-type" evidence="18">
    <location>
        <begin position="1102"/>
        <end position="1152"/>
    </location>
</feature>
<dbReference type="SMART" id="SM00571">
    <property type="entry name" value="DDT"/>
    <property type="match status" value="1"/>
</dbReference>
<feature type="compositionally biased region" description="Basic and acidic residues" evidence="16">
    <location>
        <begin position="691"/>
        <end position="714"/>
    </location>
</feature>
<keyword evidence="7 15" id="KW-0175">Coiled coil</keyword>
<keyword evidence="6" id="KW-0805">Transcription regulation</keyword>
<dbReference type="Gene3D" id="3.30.40.10">
    <property type="entry name" value="Zinc/RING finger domain, C3HC4 (zinc finger)"/>
    <property type="match status" value="2"/>
</dbReference>
<feature type="domain" description="Bromo" evidence="17">
    <location>
        <begin position="1387"/>
        <end position="1457"/>
    </location>
</feature>
<dbReference type="GO" id="GO:0008270">
    <property type="term" value="F:zinc ion binding"/>
    <property type="evidence" value="ECO:0007669"/>
    <property type="project" value="UniProtKB-KW"/>
</dbReference>
<keyword evidence="9" id="KW-0804">Transcription</keyword>
<keyword evidence="8 12" id="KW-0103">Bromodomain</keyword>
<evidence type="ECO:0000256" key="8">
    <source>
        <dbReference type="ARBA" id="ARBA00023117"/>
    </source>
</evidence>